<accession>A0A819LYX1</accession>
<sequence>MSDTFKLRSFFENQIEKLSTPTNTLMDKVRQTVDNMKSSFTSMNSTEQDTSITVSTNEVTFNLFSSESLSSSSTSSNSSNTHLHGSHL</sequence>
<organism evidence="2 3">
    <name type="scientific">Rotaria sordida</name>
    <dbReference type="NCBI Taxonomy" id="392033"/>
    <lineage>
        <taxon>Eukaryota</taxon>
        <taxon>Metazoa</taxon>
        <taxon>Spiralia</taxon>
        <taxon>Gnathifera</taxon>
        <taxon>Rotifera</taxon>
        <taxon>Eurotatoria</taxon>
        <taxon>Bdelloidea</taxon>
        <taxon>Philodinida</taxon>
        <taxon>Philodinidae</taxon>
        <taxon>Rotaria</taxon>
    </lineage>
</organism>
<evidence type="ECO:0000313" key="3">
    <source>
        <dbReference type="Proteomes" id="UP000663874"/>
    </source>
</evidence>
<dbReference type="AlphaFoldDB" id="A0A819LYX1"/>
<protein>
    <submittedName>
        <fullName evidence="2">Uncharacterized protein</fullName>
    </submittedName>
</protein>
<dbReference type="Proteomes" id="UP000663874">
    <property type="component" value="Unassembled WGS sequence"/>
</dbReference>
<reference evidence="2" key="1">
    <citation type="submission" date="2021-02" db="EMBL/GenBank/DDBJ databases">
        <authorList>
            <person name="Nowell W R."/>
        </authorList>
    </citation>
    <scope>NUCLEOTIDE SEQUENCE</scope>
</reference>
<proteinExistence type="predicted"/>
<evidence type="ECO:0000256" key="1">
    <source>
        <dbReference type="SAM" id="MobiDB-lite"/>
    </source>
</evidence>
<evidence type="ECO:0000313" key="2">
    <source>
        <dbReference type="EMBL" id="CAF3971305.1"/>
    </source>
</evidence>
<name>A0A819LYX1_9BILA</name>
<dbReference type="EMBL" id="CAJOBE010005395">
    <property type="protein sequence ID" value="CAF3971305.1"/>
    <property type="molecule type" value="Genomic_DNA"/>
</dbReference>
<comment type="caution">
    <text evidence="2">The sequence shown here is derived from an EMBL/GenBank/DDBJ whole genome shotgun (WGS) entry which is preliminary data.</text>
</comment>
<feature type="non-terminal residue" evidence="2">
    <location>
        <position position="88"/>
    </location>
</feature>
<gene>
    <name evidence="2" type="ORF">FNK824_LOCUS24346</name>
</gene>
<feature type="region of interest" description="Disordered" evidence="1">
    <location>
        <begin position="67"/>
        <end position="88"/>
    </location>
</feature>